<dbReference type="AlphaFoldDB" id="A0AAF0Q5U1"/>
<dbReference type="Proteomes" id="UP001234989">
    <property type="component" value="Chromosome 2"/>
</dbReference>
<evidence type="ECO:0000313" key="3">
    <source>
        <dbReference type="Proteomes" id="UP001234989"/>
    </source>
</evidence>
<reference evidence="2" key="1">
    <citation type="submission" date="2023-08" db="EMBL/GenBank/DDBJ databases">
        <title>A de novo genome assembly of Solanum verrucosum Schlechtendal, a Mexican diploid species geographically isolated from the other diploid A-genome species in potato relatives.</title>
        <authorList>
            <person name="Hosaka K."/>
        </authorList>
    </citation>
    <scope>NUCLEOTIDE SEQUENCE</scope>
    <source>
        <tissue evidence="2">Young leaves</tissue>
    </source>
</reference>
<name>A0AAF0Q5U1_SOLVR</name>
<evidence type="ECO:0000256" key="1">
    <source>
        <dbReference type="SAM" id="MobiDB-lite"/>
    </source>
</evidence>
<feature type="compositionally biased region" description="Polar residues" evidence="1">
    <location>
        <begin position="1"/>
        <end position="14"/>
    </location>
</feature>
<accession>A0AAF0Q5U1</accession>
<gene>
    <name evidence="2" type="ORF">MTR67_007871</name>
</gene>
<evidence type="ECO:0000313" key="2">
    <source>
        <dbReference type="EMBL" id="WMV14486.1"/>
    </source>
</evidence>
<organism evidence="2 3">
    <name type="scientific">Solanum verrucosum</name>
    <dbReference type="NCBI Taxonomy" id="315347"/>
    <lineage>
        <taxon>Eukaryota</taxon>
        <taxon>Viridiplantae</taxon>
        <taxon>Streptophyta</taxon>
        <taxon>Embryophyta</taxon>
        <taxon>Tracheophyta</taxon>
        <taxon>Spermatophyta</taxon>
        <taxon>Magnoliopsida</taxon>
        <taxon>eudicotyledons</taxon>
        <taxon>Gunneridae</taxon>
        <taxon>Pentapetalae</taxon>
        <taxon>asterids</taxon>
        <taxon>lamiids</taxon>
        <taxon>Solanales</taxon>
        <taxon>Solanaceae</taxon>
        <taxon>Solanoideae</taxon>
        <taxon>Solaneae</taxon>
        <taxon>Solanum</taxon>
    </lineage>
</organism>
<proteinExistence type="predicted"/>
<dbReference type="EMBL" id="CP133613">
    <property type="protein sequence ID" value="WMV14486.1"/>
    <property type="molecule type" value="Genomic_DNA"/>
</dbReference>
<sequence>MIARTVLSTATIPFSPNHSSDSSDNSKKERNEAFLLPLFSLSTVIRSTWSGGIVREHIHNVEEVGYLEDKNDELVELLRVSLGFESYN</sequence>
<feature type="region of interest" description="Disordered" evidence="1">
    <location>
        <begin position="1"/>
        <end position="28"/>
    </location>
</feature>
<protein>
    <submittedName>
        <fullName evidence="2">Uncharacterized protein</fullName>
    </submittedName>
</protein>
<keyword evidence="3" id="KW-1185">Reference proteome</keyword>